<feature type="domain" description="Schlafen AlbA-2" evidence="2">
    <location>
        <begin position="284"/>
        <end position="351"/>
    </location>
</feature>
<dbReference type="Gene3D" id="3.40.50.300">
    <property type="entry name" value="P-loop containing nucleotide triphosphate hydrolases"/>
    <property type="match status" value="1"/>
</dbReference>
<dbReference type="InterPro" id="IPR007421">
    <property type="entry name" value="Schlafen_AlbA_2_dom"/>
</dbReference>
<comment type="caution">
    <text evidence="3">The sequence shown here is derived from an EMBL/GenBank/DDBJ whole genome shotgun (WGS) entry which is preliminary data.</text>
</comment>
<reference evidence="3" key="1">
    <citation type="submission" date="2018-11" db="EMBL/GenBank/DDBJ databases">
        <authorList>
            <person name="Alioto T."/>
            <person name="Alioto T."/>
        </authorList>
    </citation>
    <scope>NUCLEOTIDE SEQUENCE</scope>
</reference>
<sequence>METDVDDNINNSNMKDTTSNHTDSQEIQTTFSEETDNTLHLSLRHQNELTTADARIQAYNITDSFYRQQYERQGVMPKEKNRDFPGGFKISKSVNPSTEKRELDKNRKAAQGNSSGNTYVTHQQVSKQEKIINVNDEVLVNLKDKQIDKTVLKLVCACLNIKDNQKRTLILRNKHCKTVESKDLDDWYDKVEKKMKEVFFNNIADYVELKGDCNSEVLELSVTPATYLCTLDMYLYFPSVSAADPAKYTKAVEILRQEGPTGPLPTIQNRTYKLNHVVEGLRNENIDTQFKQITGDKVPNTIANMCSHYISAFGNHKGGVVYYGIEDKKGIVIGIDLSNCTHDEIETALEIKIGGMICGKSITKLTRKRHWDIQYFDIEEDGEGNAIMPNRKVIAVKVCRLPGGVFTAVPESYYVDDDGYVKQFDDFEQWRSKMISSYKDTPATKGDAHQLRENLHNICDEIKDLKLSSIHRQPISDNSTVNDSIVVGRTVVGEMCSNIEEWHLVENYIYTERYYQKLKKCMETKRCVILKGLIGTGKSELALQYCYNVRKYNPNIIVYKLRCTDTNMYQKSLRELCKCLPNNNIIEEEDTQKETLNKLEDAIVRGIRDRDGYQFLLLDDVKLDSKRAVNGFLKKYEVVEVSGFSENEAVDFLAYGKSGDRENYLQLARKFSCNPKGLHIARSYMSQAVLSAGALTRKLNVPLDMLRLEKTLAVSETFMDETLFSSLVSIIRDMHKKYKQEGKEHIFEMILLLQYLEVENIPVVLFTKTSYEASNFCIDDLIYEIKNSSFGTIDEHDDNRKINTHDLVKSALEIYMTDMESFQITHEQLLRNLLRAFFLLMDKDNKQKSDLQRHTLLVPHARAVLEKLKAEMKDKLEEEPFRT</sequence>
<evidence type="ECO:0000313" key="4">
    <source>
        <dbReference type="Proteomes" id="UP000596742"/>
    </source>
</evidence>
<protein>
    <recommendedName>
        <fullName evidence="2">Schlafen AlbA-2 domain-containing protein</fullName>
    </recommendedName>
</protein>
<feature type="region of interest" description="Disordered" evidence="1">
    <location>
        <begin position="1"/>
        <end position="35"/>
    </location>
</feature>
<dbReference type="OrthoDB" id="6140382at2759"/>
<dbReference type="SUPFAM" id="SSF52540">
    <property type="entry name" value="P-loop containing nucleoside triphosphate hydrolases"/>
    <property type="match status" value="1"/>
</dbReference>
<keyword evidence="4" id="KW-1185">Reference proteome</keyword>
<dbReference type="EMBL" id="UYJE01009496">
    <property type="protein sequence ID" value="VDI74036.1"/>
    <property type="molecule type" value="Genomic_DNA"/>
</dbReference>
<dbReference type="AlphaFoldDB" id="A0A8B6H410"/>
<dbReference type="Proteomes" id="UP000596742">
    <property type="component" value="Unassembled WGS sequence"/>
</dbReference>
<evidence type="ECO:0000313" key="3">
    <source>
        <dbReference type="EMBL" id="VDI74036.1"/>
    </source>
</evidence>
<dbReference type="InterPro" id="IPR027417">
    <property type="entry name" value="P-loop_NTPase"/>
</dbReference>
<gene>
    <name evidence="3" type="ORF">MGAL_10B004207</name>
</gene>
<dbReference type="InterPro" id="IPR038461">
    <property type="entry name" value="Schlafen_AlbA_2_dom_sf"/>
</dbReference>
<evidence type="ECO:0000256" key="1">
    <source>
        <dbReference type="SAM" id="MobiDB-lite"/>
    </source>
</evidence>
<feature type="region of interest" description="Disordered" evidence="1">
    <location>
        <begin position="72"/>
        <end position="122"/>
    </location>
</feature>
<feature type="compositionally biased region" description="Basic and acidic residues" evidence="1">
    <location>
        <begin position="98"/>
        <end position="107"/>
    </location>
</feature>
<proteinExistence type="predicted"/>
<dbReference type="Pfam" id="PF04326">
    <property type="entry name" value="SLFN_AlbA_2"/>
    <property type="match status" value="1"/>
</dbReference>
<dbReference type="Gene3D" id="3.30.950.30">
    <property type="entry name" value="Schlafen, AAA domain"/>
    <property type="match status" value="1"/>
</dbReference>
<name>A0A8B6H410_MYTGA</name>
<feature type="compositionally biased region" description="Polar residues" evidence="1">
    <location>
        <begin position="111"/>
        <end position="122"/>
    </location>
</feature>
<organism evidence="3 4">
    <name type="scientific">Mytilus galloprovincialis</name>
    <name type="common">Mediterranean mussel</name>
    <dbReference type="NCBI Taxonomy" id="29158"/>
    <lineage>
        <taxon>Eukaryota</taxon>
        <taxon>Metazoa</taxon>
        <taxon>Spiralia</taxon>
        <taxon>Lophotrochozoa</taxon>
        <taxon>Mollusca</taxon>
        <taxon>Bivalvia</taxon>
        <taxon>Autobranchia</taxon>
        <taxon>Pteriomorphia</taxon>
        <taxon>Mytilida</taxon>
        <taxon>Mytiloidea</taxon>
        <taxon>Mytilidae</taxon>
        <taxon>Mytilinae</taxon>
        <taxon>Mytilus</taxon>
    </lineage>
</organism>
<accession>A0A8B6H410</accession>
<feature type="compositionally biased region" description="Polar residues" evidence="1">
    <location>
        <begin position="8"/>
        <end position="32"/>
    </location>
</feature>
<evidence type="ECO:0000259" key="2">
    <source>
        <dbReference type="Pfam" id="PF04326"/>
    </source>
</evidence>